<evidence type="ECO:0000256" key="5">
    <source>
        <dbReference type="ARBA" id="ARBA00022840"/>
    </source>
</evidence>
<dbReference type="Pfam" id="PF00664">
    <property type="entry name" value="ABC_membrane"/>
    <property type="match status" value="1"/>
</dbReference>
<evidence type="ECO:0000313" key="11">
    <source>
        <dbReference type="Proteomes" id="UP001314170"/>
    </source>
</evidence>
<protein>
    <recommendedName>
        <fullName evidence="9">ABC transmembrane type-1 domain-containing protein</fullName>
    </recommendedName>
</protein>
<gene>
    <name evidence="10" type="ORF">DCAF_LOCUS11533</name>
</gene>
<dbReference type="GO" id="GO:0140359">
    <property type="term" value="F:ABC-type transporter activity"/>
    <property type="evidence" value="ECO:0007669"/>
    <property type="project" value="InterPro"/>
</dbReference>
<feature type="transmembrane region" description="Helical" evidence="8">
    <location>
        <begin position="287"/>
        <end position="313"/>
    </location>
</feature>
<evidence type="ECO:0000256" key="6">
    <source>
        <dbReference type="ARBA" id="ARBA00022989"/>
    </source>
</evidence>
<dbReference type="InterPro" id="IPR050173">
    <property type="entry name" value="ABC_transporter_C-like"/>
</dbReference>
<keyword evidence="11" id="KW-1185">Reference proteome</keyword>
<dbReference type="Proteomes" id="UP001314170">
    <property type="component" value="Unassembled WGS sequence"/>
</dbReference>
<proteinExistence type="predicted"/>
<dbReference type="PROSITE" id="PS50929">
    <property type="entry name" value="ABC_TM1F"/>
    <property type="match status" value="1"/>
</dbReference>
<evidence type="ECO:0000313" key="10">
    <source>
        <dbReference type="EMBL" id="CAK7336524.1"/>
    </source>
</evidence>
<keyword evidence="3 8" id="KW-0812">Transmembrane</keyword>
<dbReference type="Gene3D" id="1.20.1560.10">
    <property type="entry name" value="ABC transporter type 1, transmembrane domain"/>
    <property type="match status" value="1"/>
</dbReference>
<dbReference type="InterPro" id="IPR044746">
    <property type="entry name" value="ABCC_6TM_D1"/>
</dbReference>
<dbReference type="GO" id="GO:0016020">
    <property type="term" value="C:membrane"/>
    <property type="evidence" value="ECO:0007669"/>
    <property type="project" value="UniProtKB-SubCell"/>
</dbReference>
<evidence type="ECO:0000256" key="4">
    <source>
        <dbReference type="ARBA" id="ARBA00022741"/>
    </source>
</evidence>
<keyword evidence="7 8" id="KW-0472">Membrane</keyword>
<keyword evidence="6 8" id="KW-1133">Transmembrane helix</keyword>
<feature type="domain" description="ABC transmembrane type-1" evidence="9">
    <location>
        <begin position="66"/>
        <end position="305"/>
    </location>
</feature>
<dbReference type="InterPro" id="IPR036640">
    <property type="entry name" value="ABC1_TM_sf"/>
</dbReference>
<dbReference type="GO" id="GO:0005524">
    <property type="term" value="F:ATP binding"/>
    <property type="evidence" value="ECO:0007669"/>
    <property type="project" value="UniProtKB-KW"/>
</dbReference>
<accession>A0AAV1RIH2</accession>
<comment type="subcellular location">
    <subcellularLocation>
        <location evidence="1">Membrane</location>
        <topology evidence="1">Multi-pass membrane protein</topology>
    </subcellularLocation>
</comment>
<dbReference type="EMBL" id="CAWUPB010000994">
    <property type="protein sequence ID" value="CAK7336524.1"/>
    <property type="molecule type" value="Genomic_DNA"/>
</dbReference>
<dbReference type="FunFam" id="1.20.1560.10:FF:000003">
    <property type="entry name" value="ABC transporter C family member 10"/>
    <property type="match status" value="1"/>
</dbReference>
<keyword evidence="5" id="KW-0067">ATP-binding</keyword>
<evidence type="ECO:0000256" key="8">
    <source>
        <dbReference type="SAM" id="Phobius"/>
    </source>
</evidence>
<evidence type="ECO:0000256" key="7">
    <source>
        <dbReference type="ARBA" id="ARBA00023136"/>
    </source>
</evidence>
<dbReference type="CDD" id="cd18579">
    <property type="entry name" value="ABC_6TM_ABCC_D1"/>
    <property type="match status" value="1"/>
</dbReference>
<evidence type="ECO:0000256" key="2">
    <source>
        <dbReference type="ARBA" id="ARBA00022448"/>
    </source>
</evidence>
<evidence type="ECO:0000259" key="9">
    <source>
        <dbReference type="PROSITE" id="PS50929"/>
    </source>
</evidence>
<dbReference type="PANTHER" id="PTHR24223">
    <property type="entry name" value="ATP-BINDING CASSETTE SUB-FAMILY C"/>
    <property type="match status" value="1"/>
</dbReference>
<comment type="caution">
    <text evidence="10">The sequence shown here is derived from an EMBL/GenBank/DDBJ whole genome shotgun (WGS) entry which is preliminary data.</text>
</comment>
<keyword evidence="2" id="KW-0813">Transport</keyword>
<sequence length="376" mass="41830">MNSLIAAGNEKILDLEDVPQLHSVDSVVGAFPVFKNKVESDCGIASRVIRFKLAKALFLSAWKEILWTALLALIYTLSPCAGPYFIDAFVQCLDGRGEFKNQGYILASCFLVAKLAECLSQRHLFFRLQQIGTRLRAVTATMIYNKGLTLSCMSKQGRSIGEIINIITIDADRLSTFSSYIHDPWLVILQVGLAMLILYKNLGLGSVAGFITTVILMLLNYPFGRLDEKFQGKLMESKDKRMKATAEILRNMRILKLQGWEMKFLSKILELREVETQWLKKSLYTSAMITFIFFSTSTLVAVASFSSCILIGVPLESGKVLSALATFETKVSLDRIVSFLCLDDLQPDALEKLPVGSSDTAIEIVDGNFSWDLSSP</sequence>
<dbReference type="AlphaFoldDB" id="A0AAV1RIH2"/>
<reference evidence="10 11" key="1">
    <citation type="submission" date="2024-01" db="EMBL/GenBank/DDBJ databases">
        <authorList>
            <person name="Waweru B."/>
        </authorList>
    </citation>
    <scope>NUCLEOTIDE SEQUENCE [LARGE SCALE GENOMIC DNA]</scope>
</reference>
<evidence type="ECO:0000256" key="3">
    <source>
        <dbReference type="ARBA" id="ARBA00022692"/>
    </source>
</evidence>
<feature type="transmembrane region" description="Helical" evidence="8">
    <location>
        <begin position="205"/>
        <end position="223"/>
    </location>
</feature>
<keyword evidence="4" id="KW-0547">Nucleotide-binding</keyword>
<evidence type="ECO:0000256" key="1">
    <source>
        <dbReference type="ARBA" id="ARBA00004141"/>
    </source>
</evidence>
<name>A0AAV1RIH2_9ROSI</name>
<organism evidence="10 11">
    <name type="scientific">Dovyalis caffra</name>
    <dbReference type="NCBI Taxonomy" id="77055"/>
    <lineage>
        <taxon>Eukaryota</taxon>
        <taxon>Viridiplantae</taxon>
        <taxon>Streptophyta</taxon>
        <taxon>Embryophyta</taxon>
        <taxon>Tracheophyta</taxon>
        <taxon>Spermatophyta</taxon>
        <taxon>Magnoliopsida</taxon>
        <taxon>eudicotyledons</taxon>
        <taxon>Gunneridae</taxon>
        <taxon>Pentapetalae</taxon>
        <taxon>rosids</taxon>
        <taxon>fabids</taxon>
        <taxon>Malpighiales</taxon>
        <taxon>Salicaceae</taxon>
        <taxon>Flacourtieae</taxon>
        <taxon>Dovyalis</taxon>
    </lineage>
</organism>
<dbReference type="InterPro" id="IPR011527">
    <property type="entry name" value="ABC1_TM_dom"/>
</dbReference>
<dbReference type="PANTHER" id="PTHR24223:SF181">
    <property type="entry name" value="ABC TRANSPORTER C FAMILY MEMBER 3"/>
    <property type="match status" value="1"/>
</dbReference>
<dbReference type="SUPFAM" id="SSF90123">
    <property type="entry name" value="ABC transporter transmembrane region"/>
    <property type="match status" value="1"/>
</dbReference>